<dbReference type="PROSITE" id="PS00101">
    <property type="entry name" value="HEXAPEP_TRANSFERASES"/>
    <property type="match status" value="1"/>
</dbReference>
<dbReference type="InterPro" id="IPR045304">
    <property type="entry name" value="LbH_SAT"/>
</dbReference>
<dbReference type="InterPro" id="IPR011004">
    <property type="entry name" value="Trimer_LpxA-like_sf"/>
</dbReference>
<keyword evidence="2 5" id="KW-0808">Transferase</keyword>
<evidence type="ECO:0000256" key="1">
    <source>
        <dbReference type="ARBA" id="ARBA00007274"/>
    </source>
</evidence>
<keyword evidence="3" id="KW-0677">Repeat</keyword>
<dbReference type="Pfam" id="PF00132">
    <property type="entry name" value="Hexapep"/>
    <property type="match status" value="1"/>
</dbReference>
<dbReference type="CDD" id="cd03354">
    <property type="entry name" value="LbH_SAT"/>
    <property type="match status" value="1"/>
</dbReference>
<keyword evidence="6" id="KW-1185">Reference proteome</keyword>
<dbReference type="SUPFAM" id="SSF51161">
    <property type="entry name" value="Trimeric LpxA-like enzymes"/>
    <property type="match status" value="1"/>
</dbReference>
<dbReference type="EMBL" id="JBHTKA010000015">
    <property type="protein sequence ID" value="MFD1003001.1"/>
    <property type="molecule type" value="Genomic_DNA"/>
</dbReference>
<dbReference type="GO" id="GO:0009001">
    <property type="term" value="F:serine O-acetyltransferase activity"/>
    <property type="evidence" value="ECO:0007669"/>
    <property type="project" value="UniProtKB-EC"/>
</dbReference>
<sequence>MLEAIKHDLIHSLSGSHFQHKVSLNFFRVLKSFFVKEFKAIFMYRVYSYTDRKGLSLITFLLYEYSKRRYGVDISPRAKIQGGVRIAHCSDIVIGPNASIGYGTVIFNGVTMGKKYPGAKGGMPQVGMNVTLGTGAKLLGSITIGNSAKIGANSVVIHDVPESSTAMGIPAKVKIKKDEQSQ</sequence>
<reference evidence="6" key="1">
    <citation type="journal article" date="2019" name="Int. J. Syst. Evol. Microbiol.">
        <title>The Global Catalogue of Microorganisms (GCM) 10K type strain sequencing project: providing services to taxonomists for standard genome sequencing and annotation.</title>
        <authorList>
            <consortium name="The Broad Institute Genomics Platform"/>
            <consortium name="The Broad Institute Genome Sequencing Center for Infectious Disease"/>
            <person name="Wu L."/>
            <person name="Ma J."/>
        </authorList>
    </citation>
    <scope>NUCLEOTIDE SEQUENCE [LARGE SCALE GENOMIC DNA]</scope>
    <source>
        <strain evidence="6">CCUG 58938</strain>
    </source>
</reference>
<protein>
    <submittedName>
        <fullName evidence="5">Serine O-acetyltransferase</fullName>
        <ecNumber evidence="5">2.3.1.30</ecNumber>
    </submittedName>
</protein>
<proteinExistence type="inferred from homology"/>
<dbReference type="InterPro" id="IPR001451">
    <property type="entry name" value="Hexapep"/>
</dbReference>
<name>A0ABW3KC16_9BACT</name>
<gene>
    <name evidence="5" type="ORF">ACFQ21_26990</name>
</gene>
<organism evidence="5 6">
    <name type="scientific">Ohtaekwangia kribbensis</name>
    <dbReference type="NCBI Taxonomy" id="688913"/>
    <lineage>
        <taxon>Bacteria</taxon>
        <taxon>Pseudomonadati</taxon>
        <taxon>Bacteroidota</taxon>
        <taxon>Cytophagia</taxon>
        <taxon>Cytophagales</taxon>
        <taxon>Fulvivirgaceae</taxon>
        <taxon>Ohtaekwangia</taxon>
    </lineage>
</organism>
<evidence type="ECO:0000256" key="2">
    <source>
        <dbReference type="ARBA" id="ARBA00022679"/>
    </source>
</evidence>
<evidence type="ECO:0000313" key="6">
    <source>
        <dbReference type="Proteomes" id="UP001597112"/>
    </source>
</evidence>
<evidence type="ECO:0000256" key="4">
    <source>
        <dbReference type="ARBA" id="ARBA00023315"/>
    </source>
</evidence>
<keyword evidence="4 5" id="KW-0012">Acyltransferase</keyword>
<comment type="caution">
    <text evidence="5">The sequence shown here is derived from an EMBL/GenBank/DDBJ whole genome shotgun (WGS) entry which is preliminary data.</text>
</comment>
<evidence type="ECO:0000256" key="3">
    <source>
        <dbReference type="ARBA" id="ARBA00022737"/>
    </source>
</evidence>
<dbReference type="InterPro" id="IPR018357">
    <property type="entry name" value="Hexapep_transf_CS"/>
</dbReference>
<dbReference type="Gene3D" id="2.160.10.10">
    <property type="entry name" value="Hexapeptide repeat proteins"/>
    <property type="match status" value="1"/>
</dbReference>
<evidence type="ECO:0000313" key="5">
    <source>
        <dbReference type="EMBL" id="MFD1003001.1"/>
    </source>
</evidence>
<comment type="similarity">
    <text evidence="1">Belongs to the transferase hexapeptide repeat family.</text>
</comment>
<dbReference type="PANTHER" id="PTHR42811">
    <property type="entry name" value="SERINE ACETYLTRANSFERASE"/>
    <property type="match status" value="1"/>
</dbReference>
<dbReference type="RefSeq" id="WP_377585019.1">
    <property type="nucleotide sequence ID" value="NZ_JBHTKA010000015.1"/>
</dbReference>
<accession>A0ABW3KC16</accession>
<dbReference type="EC" id="2.3.1.30" evidence="5"/>
<dbReference type="Proteomes" id="UP001597112">
    <property type="component" value="Unassembled WGS sequence"/>
</dbReference>